<gene>
    <name evidence="1" type="ORF">Vadar_008869</name>
</gene>
<proteinExistence type="predicted"/>
<dbReference type="EMBL" id="CM037153">
    <property type="protein sequence ID" value="KAH7857084.1"/>
    <property type="molecule type" value="Genomic_DNA"/>
</dbReference>
<comment type="caution">
    <text evidence="1">The sequence shown here is derived from an EMBL/GenBank/DDBJ whole genome shotgun (WGS) entry which is preliminary data.</text>
</comment>
<protein>
    <submittedName>
        <fullName evidence="1">Uncharacterized protein</fullName>
    </submittedName>
</protein>
<evidence type="ECO:0000313" key="2">
    <source>
        <dbReference type="Proteomes" id="UP000828048"/>
    </source>
</evidence>
<accession>A0ACB7YV18</accession>
<organism evidence="1 2">
    <name type="scientific">Vaccinium darrowii</name>
    <dbReference type="NCBI Taxonomy" id="229202"/>
    <lineage>
        <taxon>Eukaryota</taxon>
        <taxon>Viridiplantae</taxon>
        <taxon>Streptophyta</taxon>
        <taxon>Embryophyta</taxon>
        <taxon>Tracheophyta</taxon>
        <taxon>Spermatophyta</taxon>
        <taxon>Magnoliopsida</taxon>
        <taxon>eudicotyledons</taxon>
        <taxon>Gunneridae</taxon>
        <taxon>Pentapetalae</taxon>
        <taxon>asterids</taxon>
        <taxon>Ericales</taxon>
        <taxon>Ericaceae</taxon>
        <taxon>Vaccinioideae</taxon>
        <taxon>Vaccinieae</taxon>
        <taxon>Vaccinium</taxon>
    </lineage>
</organism>
<sequence length="425" mass="47817">MYPIPSQHTDLFDIKLTPNHNPMDPNLYKAVKNGDVKYLDQHTDLFDNQVTPNHNTILHVAAHFGKSECVARILPKKPCHLIRRVNSIGENPLHIAVREQHYDIVQALINGAEELDRDPESGGGTRLQILRATNVDGDTPLHLAVREGDDSFVRLLADTDSDFQHPPNKARETPLYLAAERNNGDSMVESILVCKSTAYTGPGDRTALHAAVIFGNIGSIKKLLGRNMELIDMADAQGWTPLHYAAYCGDKNAVRELLERNRSVGYIPTTEKHDKGIALHIAVAEGHVDVMEEILSHCPDCWEMVNGKGKNILHIAVDRKAECVIDYIIKMDWLASLMNQKDVEDNTPLHLLASSKMKGMNDLINHRRANMYAVNNKNKTPAEVAMSIKEVNECPNSDLFYIECFYKLIEFDIRNELHAYESHHI</sequence>
<evidence type="ECO:0000313" key="1">
    <source>
        <dbReference type="EMBL" id="KAH7857084.1"/>
    </source>
</evidence>
<name>A0ACB7YV18_9ERIC</name>
<keyword evidence="2" id="KW-1185">Reference proteome</keyword>
<reference evidence="1 2" key="1">
    <citation type="journal article" date="2021" name="Hortic Res">
        <title>High-quality reference genome and annotation aids understanding of berry development for evergreen blueberry (Vaccinium darrowii).</title>
        <authorList>
            <person name="Yu J."/>
            <person name="Hulse-Kemp A.M."/>
            <person name="Babiker E."/>
            <person name="Staton M."/>
        </authorList>
    </citation>
    <scope>NUCLEOTIDE SEQUENCE [LARGE SCALE GENOMIC DNA]</scope>
    <source>
        <strain evidence="2">cv. NJ 8807/NJ 8810</strain>
        <tissue evidence="1">Young leaf</tissue>
    </source>
</reference>
<dbReference type="Proteomes" id="UP000828048">
    <property type="component" value="Chromosome 3"/>
</dbReference>